<organism evidence="1 2">
    <name type="scientific">Ixodes persulcatus</name>
    <name type="common">Taiga tick</name>
    <dbReference type="NCBI Taxonomy" id="34615"/>
    <lineage>
        <taxon>Eukaryota</taxon>
        <taxon>Metazoa</taxon>
        <taxon>Ecdysozoa</taxon>
        <taxon>Arthropoda</taxon>
        <taxon>Chelicerata</taxon>
        <taxon>Arachnida</taxon>
        <taxon>Acari</taxon>
        <taxon>Parasitiformes</taxon>
        <taxon>Ixodida</taxon>
        <taxon>Ixodoidea</taxon>
        <taxon>Ixodidae</taxon>
        <taxon>Ixodinae</taxon>
        <taxon>Ixodes</taxon>
    </lineage>
</organism>
<accession>A0AC60NX16</accession>
<protein>
    <submittedName>
        <fullName evidence="1">Uncharacterized protein</fullName>
    </submittedName>
</protein>
<comment type="caution">
    <text evidence="1">The sequence shown here is derived from an EMBL/GenBank/DDBJ whole genome shotgun (WGS) entry which is preliminary data.</text>
</comment>
<dbReference type="EMBL" id="JABSTQ010011415">
    <property type="protein sequence ID" value="KAG0411662.1"/>
    <property type="molecule type" value="Genomic_DNA"/>
</dbReference>
<proteinExistence type="predicted"/>
<name>A0AC60NX16_IXOPE</name>
<evidence type="ECO:0000313" key="2">
    <source>
        <dbReference type="Proteomes" id="UP000805193"/>
    </source>
</evidence>
<evidence type="ECO:0000313" key="1">
    <source>
        <dbReference type="EMBL" id="KAG0411662.1"/>
    </source>
</evidence>
<gene>
    <name evidence="1" type="ORF">HPB47_011210</name>
</gene>
<reference evidence="1 2" key="1">
    <citation type="journal article" date="2020" name="Cell">
        <title>Large-Scale Comparative Analyses of Tick Genomes Elucidate Their Genetic Diversity and Vector Capacities.</title>
        <authorList>
            <consortium name="Tick Genome and Microbiome Consortium (TIGMIC)"/>
            <person name="Jia N."/>
            <person name="Wang J."/>
            <person name="Shi W."/>
            <person name="Du L."/>
            <person name="Sun Y."/>
            <person name="Zhan W."/>
            <person name="Jiang J.F."/>
            <person name="Wang Q."/>
            <person name="Zhang B."/>
            <person name="Ji P."/>
            <person name="Bell-Sakyi L."/>
            <person name="Cui X.M."/>
            <person name="Yuan T.T."/>
            <person name="Jiang B.G."/>
            <person name="Yang W.F."/>
            <person name="Lam T.T."/>
            <person name="Chang Q.C."/>
            <person name="Ding S.J."/>
            <person name="Wang X.J."/>
            <person name="Zhu J.G."/>
            <person name="Ruan X.D."/>
            <person name="Zhao L."/>
            <person name="Wei J.T."/>
            <person name="Ye R.Z."/>
            <person name="Que T.C."/>
            <person name="Du C.H."/>
            <person name="Zhou Y.H."/>
            <person name="Cheng J.X."/>
            <person name="Dai P.F."/>
            <person name="Guo W.B."/>
            <person name="Han X.H."/>
            <person name="Huang E.J."/>
            <person name="Li L.F."/>
            <person name="Wei W."/>
            <person name="Gao Y.C."/>
            <person name="Liu J.Z."/>
            <person name="Shao H.Z."/>
            <person name="Wang X."/>
            <person name="Wang C.C."/>
            <person name="Yang T.C."/>
            <person name="Huo Q.B."/>
            <person name="Li W."/>
            <person name="Chen H.Y."/>
            <person name="Chen S.E."/>
            <person name="Zhou L.G."/>
            <person name="Ni X.B."/>
            <person name="Tian J.H."/>
            <person name="Sheng Y."/>
            <person name="Liu T."/>
            <person name="Pan Y.S."/>
            <person name="Xia L.Y."/>
            <person name="Li J."/>
            <person name="Zhao F."/>
            <person name="Cao W.C."/>
        </authorList>
    </citation>
    <scope>NUCLEOTIDE SEQUENCE [LARGE SCALE GENOMIC DNA]</scope>
    <source>
        <strain evidence="1">Iper-2018</strain>
    </source>
</reference>
<keyword evidence="2" id="KW-1185">Reference proteome</keyword>
<sequence length="844" mass="94343">MAQEGLVESSTDVWKRTMIERYEDRVPEWEAVTMAEFATEYNICTCRKKNQRRILRYRGYSVDDSVNFKREHVLLFYPFRKEVDILDQNCFERLYEQKIDVILQNKARCHSDVDIEQIREGLPRMGRQEECRQLLPEDEPRPLLAPKRRQRNRLHARVLQARGPHSTLGYGALALAATLAVVGLATFVVRSLLPQRRPARFPEEPCPQVEDVWHRTLPMLTTETAFRHLDVNQDGTQDVVFAFGTGADALRYPRVVCAVYFPGSEWCGGGVAALNGLTGEEMWRLYVAHELFALTCRADLDGDGVPDCVAGGRMAGLYAVSGRTGALVWSVSGEAPALVDESNMYTAQLIRDVDADDVPDFVVAHGGDPLKEPGSQVRLAGRLLVVSGRSGRVLRWSLVPDHRESYYSPQLLRQPDGTEVLLFGTGGETHGGSLWRLRLRDLLDGRMSRARAVYTDPDKGVMTPPALVDVTGDGVADVVSAMFNSTVVALDGVTFRRLWSHSFPQSESYSTPAVGYFNGDDTPDVMVTYQTGPGFPVYFYSQTTVLDGRTGRPLLARPLRAAVGTQASPLAVSLEGRGRDLFLYWLSDCHGTHRPLPFRFAQGTSVFQQSRADFCRLRFKDALFTRLYALSSVTHPPGILVYDSDDKRGLEYAGLPNFTAIGARFLEEHPRYALGPPRKQGPQAFPRRFRPGDVPLRRRRHVGPHDGGGVQRTISTGTLLPSLGPHSAHSVDLAFATFWFHPSSARALSPAERRCLDALREQEDQRFLPQSPLFGLDHDAYEALAASQCLGDGASEDDSYDPFDRPMGQMTVYRVRLSCPRMLPFERQRWPAYMGALADGYARP</sequence>
<dbReference type="Proteomes" id="UP000805193">
    <property type="component" value="Unassembled WGS sequence"/>
</dbReference>